<evidence type="ECO:0000256" key="1">
    <source>
        <dbReference type="ARBA" id="ARBA00022679"/>
    </source>
</evidence>
<dbReference type="PANTHER" id="PTHR43877">
    <property type="entry name" value="AMINOALKYLPHOSPHONATE N-ACETYLTRANSFERASE-RELATED-RELATED"/>
    <property type="match status" value="1"/>
</dbReference>
<dbReference type="InterPro" id="IPR000182">
    <property type="entry name" value="GNAT_dom"/>
</dbReference>
<name>A0ABS2CBG6_9NEIS</name>
<dbReference type="Gene3D" id="3.40.630.30">
    <property type="match status" value="1"/>
</dbReference>
<dbReference type="Proteomes" id="UP001195660">
    <property type="component" value="Unassembled WGS sequence"/>
</dbReference>
<keyword evidence="5" id="KW-1185">Reference proteome</keyword>
<dbReference type="PROSITE" id="PS51186">
    <property type="entry name" value="GNAT"/>
    <property type="match status" value="1"/>
</dbReference>
<dbReference type="CDD" id="cd04301">
    <property type="entry name" value="NAT_SF"/>
    <property type="match status" value="1"/>
</dbReference>
<evidence type="ECO:0000313" key="5">
    <source>
        <dbReference type="Proteomes" id="UP001195660"/>
    </source>
</evidence>
<organism evidence="4 5">
    <name type="scientific">Deefgea chitinilytica</name>
    <dbReference type="NCBI Taxonomy" id="570276"/>
    <lineage>
        <taxon>Bacteria</taxon>
        <taxon>Pseudomonadati</taxon>
        <taxon>Pseudomonadota</taxon>
        <taxon>Betaproteobacteria</taxon>
        <taxon>Neisseriales</taxon>
        <taxon>Chitinibacteraceae</taxon>
        <taxon>Deefgea</taxon>
    </lineage>
</organism>
<dbReference type="EMBL" id="WOFE01000002">
    <property type="protein sequence ID" value="MBM5571490.1"/>
    <property type="molecule type" value="Genomic_DNA"/>
</dbReference>
<comment type="caution">
    <text evidence="4">The sequence shown here is derived from an EMBL/GenBank/DDBJ whole genome shotgun (WGS) entry which is preliminary data.</text>
</comment>
<reference evidence="4 5" key="1">
    <citation type="submission" date="2019-11" db="EMBL/GenBank/DDBJ databases">
        <title>Novel Deefgea species.</title>
        <authorList>
            <person name="Han J.-H."/>
        </authorList>
    </citation>
    <scope>NUCLEOTIDE SEQUENCE [LARGE SCALE GENOMIC DNA]</scope>
    <source>
        <strain evidence="4 5">LMG 24817</strain>
    </source>
</reference>
<evidence type="ECO:0000259" key="3">
    <source>
        <dbReference type="PROSITE" id="PS51186"/>
    </source>
</evidence>
<dbReference type="RefSeq" id="WP_203570803.1">
    <property type="nucleotide sequence ID" value="NZ_WOFE01000002.1"/>
</dbReference>
<keyword evidence="1" id="KW-0808">Transferase</keyword>
<sequence length="149" mass="16919">MTEIHVRYATLDDVERLAPLFDAYRVFYQQCSDLNLAQQFLRERLALGESVILLAESAGEAVGFIQLYPLFSSSTCQRILLLNDLFVAKVARGQGVARRLMARATQHAEQVGIVRLELSTAHSNLQAQALYESLGYQLDREFRYYSLTI</sequence>
<protein>
    <submittedName>
        <fullName evidence="4">GNAT family N-acetyltransferase</fullName>
    </submittedName>
</protein>
<evidence type="ECO:0000256" key="2">
    <source>
        <dbReference type="ARBA" id="ARBA00023315"/>
    </source>
</evidence>
<gene>
    <name evidence="4" type="ORF">GM173_07835</name>
</gene>
<proteinExistence type="predicted"/>
<dbReference type="SUPFAM" id="SSF55729">
    <property type="entry name" value="Acyl-CoA N-acyltransferases (Nat)"/>
    <property type="match status" value="1"/>
</dbReference>
<dbReference type="Pfam" id="PF00583">
    <property type="entry name" value="Acetyltransf_1"/>
    <property type="match status" value="1"/>
</dbReference>
<accession>A0ABS2CBG6</accession>
<dbReference type="InterPro" id="IPR016181">
    <property type="entry name" value="Acyl_CoA_acyltransferase"/>
</dbReference>
<feature type="domain" description="N-acetyltransferase" evidence="3">
    <location>
        <begin position="4"/>
        <end position="149"/>
    </location>
</feature>
<evidence type="ECO:0000313" key="4">
    <source>
        <dbReference type="EMBL" id="MBM5571490.1"/>
    </source>
</evidence>
<keyword evidence="2" id="KW-0012">Acyltransferase</keyword>
<dbReference type="InterPro" id="IPR050832">
    <property type="entry name" value="Bact_Acetyltransf"/>
</dbReference>
<dbReference type="PANTHER" id="PTHR43877:SF2">
    <property type="entry name" value="AMINOALKYLPHOSPHONATE N-ACETYLTRANSFERASE-RELATED"/>
    <property type="match status" value="1"/>
</dbReference>